<reference evidence="1" key="1">
    <citation type="journal article" date="2017" name="Nature">
        <title>The sunflower genome provides insights into oil metabolism, flowering and Asterid evolution.</title>
        <authorList>
            <person name="Badouin H."/>
            <person name="Gouzy J."/>
            <person name="Grassa C.J."/>
            <person name="Murat F."/>
            <person name="Staton S.E."/>
            <person name="Cottret L."/>
            <person name="Lelandais-Briere C."/>
            <person name="Owens G.L."/>
            <person name="Carrere S."/>
            <person name="Mayjonade B."/>
            <person name="Legrand L."/>
            <person name="Gill N."/>
            <person name="Kane N.C."/>
            <person name="Bowers J.E."/>
            <person name="Hubner S."/>
            <person name="Bellec A."/>
            <person name="Berard A."/>
            <person name="Berges H."/>
            <person name="Blanchet N."/>
            <person name="Boniface M.C."/>
            <person name="Brunel D."/>
            <person name="Catrice O."/>
            <person name="Chaidir N."/>
            <person name="Claudel C."/>
            <person name="Donnadieu C."/>
            <person name="Faraut T."/>
            <person name="Fievet G."/>
            <person name="Helmstetter N."/>
            <person name="King M."/>
            <person name="Knapp S.J."/>
            <person name="Lai Z."/>
            <person name="Le Paslier M.C."/>
            <person name="Lippi Y."/>
            <person name="Lorenzon L."/>
            <person name="Mandel J.R."/>
            <person name="Marage G."/>
            <person name="Marchand G."/>
            <person name="Marquand E."/>
            <person name="Bret-Mestries E."/>
            <person name="Morien E."/>
            <person name="Nambeesan S."/>
            <person name="Nguyen T."/>
            <person name="Pegot-Espagnet P."/>
            <person name="Pouilly N."/>
            <person name="Raftis F."/>
            <person name="Sallet E."/>
            <person name="Schiex T."/>
            <person name="Thomas J."/>
            <person name="Vandecasteele C."/>
            <person name="Vares D."/>
            <person name="Vear F."/>
            <person name="Vautrin S."/>
            <person name="Crespi M."/>
            <person name="Mangin B."/>
            <person name="Burke J.M."/>
            <person name="Salse J."/>
            <person name="Munos S."/>
            <person name="Vincourt P."/>
            <person name="Rieseberg L.H."/>
            <person name="Langlade N.B."/>
        </authorList>
    </citation>
    <scope>NUCLEOTIDE SEQUENCE</scope>
    <source>
        <tissue evidence="1">Leaves</tissue>
    </source>
</reference>
<evidence type="ECO:0000313" key="1">
    <source>
        <dbReference type="EMBL" id="KAF5773305.1"/>
    </source>
</evidence>
<comment type="caution">
    <text evidence="1">The sequence shown here is derived from an EMBL/GenBank/DDBJ whole genome shotgun (WGS) entry which is preliminary data.</text>
</comment>
<name>A0A9K3HAT0_HELAN</name>
<protein>
    <submittedName>
        <fullName evidence="1">Uncharacterized protein</fullName>
    </submittedName>
</protein>
<dbReference type="Gramene" id="mRNA:HanXRQr2_Chr13g0587161">
    <property type="protein sequence ID" value="CDS:HanXRQr2_Chr13g0587161.1"/>
    <property type="gene ID" value="HanXRQr2_Chr13g0587161"/>
</dbReference>
<evidence type="ECO:0000313" key="2">
    <source>
        <dbReference type="Proteomes" id="UP000215914"/>
    </source>
</evidence>
<dbReference type="AlphaFoldDB" id="A0A9K3HAT0"/>
<reference evidence="1" key="2">
    <citation type="submission" date="2020-06" db="EMBL/GenBank/DDBJ databases">
        <title>Helianthus annuus Genome sequencing and assembly Release 2.</title>
        <authorList>
            <person name="Gouzy J."/>
            <person name="Langlade N."/>
            <person name="Munos S."/>
        </authorList>
    </citation>
    <scope>NUCLEOTIDE SEQUENCE</scope>
    <source>
        <tissue evidence="1">Leaves</tissue>
    </source>
</reference>
<sequence length="59" mass="6974">MLPHKMIFMKRIRDCLNTCLVWNHDFTFSGQSINRVIFVCYTCFVVGENFTNHTQSILC</sequence>
<proteinExistence type="predicted"/>
<dbReference type="EMBL" id="MNCJ02000328">
    <property type="protein sequence ID" value="KAF5773305.1"/>
    <property type="molecule type" value="Genomic_DNA"/>
</dbReference>
<dbReference type="Proteomes" id="UP000215914">
    <property type="component" value="Unassembled WGS sequence"/>
</dbReference>
<gene>
    <name evidence="1" type="ORF">HanXRQr2_Chr13g0587161</name>
</gene>
<accession>A0A9K3HAT0</accession>
<organism evidence="1 2">
    <name type="scientific">Helianthus annuus</name>
    <name type="common">Common sunflower</name>
    <dbReference type="NCBI Taxonomy" id="4232"/>
    <lineage>
        <taxon>Eukaryota</taxon>
        <taxon>Viridiplantae</taxon>
        <taxon>Streptophyta</taxon>
        <taxon>Embryophyta</taxon>
        <taxon>Tracheophyta</taxon>
        <taxon>Spermatophyta</taxon>
        <taxon>Magnoliopsida</taxon>
        <taxon>eudicotyledons</taxon>
        <taxon>Gunneridae</taxon>
        <taxon>Pentapetalae</taxon>
        <taxon>asterids</taxon>
        <taxon>campanulids</taxon>
        <taxon>Asterales</taxon>
        <taxon>Asteraceae</taxon>
        <taxon>Asteroideae</taxon>
        <taxon>Heliantheae alliance</taxon>
        <taxon>Heliantheae</taxon>
        <taxon>Helianthus</taxon>
    </lineage>
</organism>
<keyword evidence="2" id="KW-1185">Reference proteome</keyword>